<accession>A0A162T2D8</accession>
<organism evidence="1 2">
    <name type="scientific">Phycomyces blakesleeanus (strain ATCC 8743b / DSM 1359 / FGSC 10004 / NBRC 33097 / NRRL 1555)</name>
    <dbReference type="NCBI Taxonomy" id="763407"/>
    <lineage>
        <taxon>Eukaryota</taxon>
        <taxon>Fungi</taxon>
        <taxon>Fungi incertae sedis</taxon>
        <taxon>Mucoromycota</taxon>
        <taxon>Mucoromycotina</taxon>
        <taxon>Mucoromycetes</taxon>
        <taxon>Mucorales</taxon>
        <taxon>Phycomycetaceae</taxon>
        <taxon>Phycomyces</taxon>
    </lineage>
</organism>
<evidence type="ECO:0000313" key="2">
    <source>
        <dbReference type="Proteomes" id="UP000077315"/>
    </source>
</evidence>
<protein>
    <submittedName>
        <fullName evidence="1">Uncharacterized protein</fullName>
    </submittedName>
</protein>
<dbReference type="GeneID" id="28998505"/>
<proteinExistence type="predicted"/>
<dbReference type="VEuPathDB" id="FungiDB:PHYBLDRAFT_175886"/>
<sequence length="102" mass="11860">MYQWLLRAWYCCRTAKGRGIILAIILHDCLHIGGDILVILEAIVYEFITKKDVCPREFMCACVDLRTWTWNSGGTNIKRGKLNIYTLSEIKRATKVAMFNFR</sequence>
<name>A0A162T2D8_PHYB8</name>
<dbReference type="Proteomes" id="UP000077315">
    <property type="component" value="Unassembled WGS sequence"/>
</dbReference>
<dbReference type="InParanoid" id="A0A162T2D8"/>
<keyword evidence="2" id="KW-1185">Reference proteome</keyword>
<gene>
    <name evidence="1" type="ORF">PHYBLDRAFT_175886</name>
</gene>
<dbReference type="RefSeq" id="XP_018283752.1">
    <property type="nucleotide sequence ID" value="XM_018437599.1"/>
</dbReference>
<evidence type="ECO:0000313" key="1">
    <source>
        <dbReference type="EMBL" id="OAD65712.1"/>
    </source>
</evidence>
<dbReference type="EMBL" id="KV441008">
    <property type="protein sequence ID" value="OAD65712.1"/>
    <property type="molecule type" value="Genomic_DNA"/>
</dbReference>
<reference evidence="2" key="1">
    <citation type="submission" date="2015-06" db="EMBL/GenBank/DDBJ databases">
        <title>Expansion of signal transduction pathways in fungi by whole-genome duplication.</title>
        <authorList>
            <consortium name="DOE Joint Genome Institute"/>
            <person name="Corrochano L.M."/>
            <person name="Kuo A."/>
            <person name="Marcet-Houben M."/>
            <person name="Polaino S."/>
            <person name="Salamov A."/>
            <person name="Villalobos J.M."/>
            <person name="Alvarez M.I."/>
            <person name="Avalos J."/>
            <person name="Benito E.P."/>
            <person name="Benoit I."/>
            <person name="Burger G."/>
            <person name="Camino L.P."/>
            <person name="Canovas D."/>
            <person name="Cerda-Olmedo E."/>
            <person name="Cheng J.-F."/>
            <person name="Dominguez A."/>
            <person name="Elias M."/>
            <person name="Eslava A.P."/>
            <person name="Glaser F."/>
            <person name="Grimwood J."/>
            <person name="Gutierrez G."/>
            <person name="Heitman J."/>
            <person name="Henrissat B."/>
            <person name="Iturriaga E.A."/>
            <person name="Lang B.F."/>
            <person name="Lavin J.L."/>
            <person name="Lee S."/>
            <person name="Li W."/>
            <person name="Lindquist E."/>
            <person name="Lopez-Garcia S."/>
            <person name="Luque E.M."/>
            <person name="Marcos A.T."/>
            <person name="Martin J."/>
            <person name="McCluskey K."/>
            <person name="Medina H.R."/>
            <person name="Miralles-Duran A."/>
            <person name="Miyazaki A."/>
            <person name="Munoz-Torres E."/>
            <person name="Oguiza J.A."/>
            <person name="Ohm R."/>
            <person name="Olmedo M."/>
            <person name="Orejas M."/>
            <person name="Ortiz-Castellanos L."/>
            <person name="Pisabarro A.G."/>
            <person name="Rodriguez-Romero J."/>
            <person name="Ruiz-Herrera J."/>
            <person name="Ruiz-Vazquez R."/>
            <person name="Sanz C."/>
            <person name="Schackwitz W."/>
            <person name="Schmutz J."/>
            <person name="Shahriari M."/>
            <person name="Shelest E."/>
            <person name="Silva-Franco F."/>
            <person name="Soanes D."/>
            <person name="Syed K."/>
            <person name="Tagua V.G."/>
            <person name="Talbot N.J."/>
            <person name="Thon M."/>
            <person name="De vries R.P."/>
            <person name="Wiebenga A."/>
            <person name="Yadav J.S."/>
            <person name="Braun E.L."/>
            <person name="Baker S."/>
            <person name="Garre V."/>
            <person name="Horwitz B."/>
            <person name="Torres-Martinez S."/>
            <person name="Idnurm A."/>
            <person name="Herrera-Estrella A."/>
            <person name="Gabaldon T."/>
            <person name="Grigoriev I.V."/>
        </authorList>
    </citation>
    <scope>NUCLEOTIDE SEQUENCE [LARGE SCALE GENOMIC DNA]</scope>
    <source>
        <strain evidence="2">NRRL 1555(-)</strain>
    </source>
</reference>
<dbReference type="AlphaFoldDB" id="A0A162T2D8"/>